<dbReference type="RefSeq" id="WP_038498045.1">
    <property type="nucleotide sequence ID" value="NZ_HG322949.1"/>
</dbReference>
<keyword evidence="3" id="KW-1185">Reference proteome</keyword>
<feature type="region of interest" description="Disordered" evidence="1">
    <location>
        <begin position="39"/>
        <end position="117"/>
    </location>
</feature>
<evidence type="ECO:0000313" key="3">
    <source>
        <dbReference type="Proteomes" id="UP000027604"/>
    </source>
</evidence>
<accession>W0VFF7</accession>
<dbReference type="EMBL" id="HG322949">
    <property type="protein sequence ID" value="CDG86107.1"/>
    <property type="molecule type" value="Genomic_DNA"/>
</dbReference>
<dbReference type="KEGG" id="jag:GJA_5511"/>
<evidence type="ECO:0000313" key="2">
    <source>
        <dbReference type="EMBL" id="CDG86107.1"/>
    </source>
</evidence>
<dbReference type="Proteomes" id="UP000027604">
    <property type="component" value="Chromosome I"/>
</dbReference>
<dbReference type="AlphaFoldDB" id="W0VFF7"/>
<organism evidence="2 3">
    <name type="scientific">Janthinobacterium agaricidamnosum NBRC 102515 = DSM 9628</name>
    <dbReference type="NCBI Taxonomy" id="1349767"/>
    <lineage>
        <taxon>Bacteria</taxon>
        <taxon>Pseudomonadati</taxon>
        <taxon>Pseudomonadota</taxon>
        <taxon>Betaproteobacteria</taxon>
        <taxon>Burkholderiales</taxon>
        <taxon>Oxalobacteraceae</taxon>
        <taxon>Janthinobacterium</taxon>
    </lineage>
</organism>
<dbReference type="HOGENOM" id="CLU_1747174_0_0_4"/>
<reference evidence="2 3" key="1">
    <citation type="journal article" date="2015" name="Genome Announc.">
        <title>Genome Sequence of Mushroom Soft-Rot Pathogen Janthinobacterium agaricidamnosum.</title>
        <authorList>
            <person name="Graupner K."/>
            <person name="Lackner G."/>
            <person name="Hertweck C."/>
        </authorList>
    </citation>
    <scope>NUCLEOTIDE SEQUENCE [LARGE SCALE GENOMIC DNA]</scope>
    <source>
        <strain evidence="3">NBRC 102515 / DSM 9628</strain>
    </source>
</reference>
<name>W0VFF7_9BURK</name>
<feature type="compositionally biased region" description="Low complexity" evidence="1">
    <location>
        <begin position="47"/>
        <end position="57"/>
    </location>
</feature>
<feature type="compositionally biased region" description="Basic and acidic residues" evidence="1">
    <location>
        <begin position="70"/>
        <end position="101"/>
    </location>
</feature>
<sequence length="149" mass="16267">MEYVAKSALKGLTKGAIPFVKGLQATPPLPIALGMAVAEGMSDEAASESAEQALDAQGTNSATASPPPSDDDKDKDLSKEDRKSIRSLEKQIEKHEQKLADFKNNPSVRPGMEDQPKEVIEAQRATRIRHLETEIRTFQNNIDKIRGGQ</sequence>
<proteinExistence type="predicted"/>
<protein>
    <submittedName>
        <fullName evidence="2">Uncharacterized protein</fullName>
    </submittedName>
</protein>
<gene>
    <name evidence="2" type="ORF">GJA_5511</name>
</gene>
<evidence type="ECO:0000256" key="1">
    <source>
        <dbReference type="SAM" id="MobiDB-lite"/>
    </source>
</evidence>